<dbReference type="InterPro" id="IPR052709">
    <property type="entry name" value="Transposase-MT_Hybrid"/>
</dbReference>
<name>A0A8K0G1K8_IGNLU</name>
<dbReference type="PANTHER" id="PTHR46060:SF1">
    <property type="entry name" value="MARINER MOS1 TRANSPOSASE-LIKE PROTEIN"/>
    <property type="match status" value="1"/>
</dbReference>
<proteinExistence type="predicted"/>
<evidence type="ECO:0000313" key="1">
    <source>
        <dbReference type="EMBL" id="KAF2884922.1"/>
    </source>
</evidence>
<organism evidence="1 2">
    <name type="scientific">Ignelater luminosus</name>
    <name type="common">Cucubano</name>
    <name type="synonym">Pyrophorus luminosus</name>
    <dbReference type="NCBI Taxonomy" id="2038154"/>
    <lineage>
        <taxon>Eukaryota</taxon>
        <taxon>Metazoa</taxon>
        <taxon>Ecdysozoa</taxon>
        <taxon>Arthropoda</taxon>
        <taxon>Hexapoda</taxon>
        <taxon>Insecta</taxon>
        <taxon>Pterygota</taxon>
        <taxon>Neoptera</taxon>
        <taxon>Endopterygota</taxon>
        <taxon>Coleoptera</taxon>
        <taxon>Polyphaga</taxon>
        <taxon>Elateriformia</taxon>
        <taxon>Elateroidea</taxon>
        <taxon>Elateridae</taxon>
        <taxon>Agrypninae</taxon>
        <taxon>Pyrophorini</taxon>
        <taxon>Ignelater</taxon>
    </lineage>
</organism>
<evidence type="ECO:0008006" key="3">
    <source>
        <dbReference type="Google" id="ProtNLM"/>
    </source>
</evidence>
<dbReference type="OrthoDB" id="6730233at2759"/>
<accession>A0A8K0G1K8</accession>
<comment type="caution">
    <text evidence="1">The sequence shown here is derived from an EMBL/GenBank/DDBJ whole genome shotgun (WGS) entry which is preliminary data.</text>
</comment>
<dbReference type="Proteomes" id="UP000801492">
    <property type="component" value="Unassembled WGS sequence"/>
</dbReference>
<sequence>MDKRGNAKMYIPFSRVTQSTRSDSQNFDVFDLYRGESLNFFTMAENKAAFLRFLNTKRAFPNNDYYGFKKGFSAYECKESLNLAFQEQAPSLATMYRWSKEFERKKLSVKHQKGAGRPPTTVTEDKIAAIARKIENDNKATYVIIEHQLKIGSSAVRTIIHDHLHLKRIPLSETHWKSRIKAINSLYHQIGEVYDSLEQIANDGNRDANMAHKLLQNAQVNIHESGTAPRNLNSYITQQRSDESFENFVKKARELGKDLKVECEFRKSIWSAVEKNVSDESSTLDLKQYFKVNFYFQILDSVDTSIQERFHLLGNHEDTFGL</sequence>
<keyword evidence="2" id="KW-1185">Reference proteome</keyword>
<protein>
    <recommendedName>
        <fullName evidence="3">Transposase</fullName>
    </recommendedName>
</protein>
<reference evidence="1" key="1">
    <citation type="submission" date="2019-08" db="EMBL/GenBank/DDBJ databases">
        <title>The genome of the North American firefly Photinus pyralis.</title>
        <authorList>
            <consortium name="Photinus pyralis genome working group"/>
            <person name="Fallon T.R."/>
            <person name="Sander Lower S.E."/>
            <person name="Weng J.-K."/>
        </authorList>
    </citation>
    <scope>NUCLEOTIDE SEQUENCE</scope>
    <source>
        <strain evidence="1">TRF0915ILg1</strain>
        <tissue evidence="1">Whole body</tissue>
    </source>
</reference>
<evidence type="ECO:0000313" key="2">
    <source>
        <dbReference type="Proteomes" id="UP000801492"/>
    </source>
</evidence>
<gene>
    <name evidence="1" type="ORF">ILUMI_21256</name>
</gene>
<dbReference type="AlphaFoldDB" id="A0A8K0G1K8"/>
<dbReference type="EMBL" id="VTPC01090048">
    <property type="protein sequence ID" value="KAF2884922.1"/>
    <property type="molecule type" value="Genomic_DNA"/>
</dbReference>
<dbReference type="PANTHER" id="PTHR46060">
    <property type="entry name" value="MARINER MOS1 TRANSPOSASE-LIKE PROTEIN"/>
    <property type="match status" value="1"/>
</dbReference>